<dbReference type="Proteomes" id="UP000887580">
    <property type="component" value="Unplaced"/>
</dbReference>
<name>A0AC35EZH3_9BILA</name>
<evidence type="ECO:0000313" key="1">
    <source>
        <dbReference type="Proteomes" id="UP000887580"/>
    </source>
</evidence>
<accession>A0AC35EZH3</accession>
<organism evidence="1 2">
    <name type="scientific">Panagrolaimus sp. PS1159</name>
    <dbReference type="NCBI Taxonomy" id="55785"/>
    <lineage>
        <taxon>Eukaryota</taxon>
        <taxon>Metazoa</taxon>
        <taxon>Ecdysozoa</taxon>
        <taxon>Nematoda</taxon>
        <taxon>Chromadorea</taxon>
        <taxon>Rhabditida</taxon>
        <taxon>Tylenchina</taxon>
        <taxon>Panagrolaimomorpha</taxon>
        <taxon>Panagrolaimoidea</taxon>
        <taxon>Panagrolaimidae</taxon>
        <taxon>Panagrolaimus</taxon>
    </lineage>
</organism>
<reference evidence="2" key="1">
    <citation type="submission" date="2022-11" db="UniProtKB">
        <authorList>
            <consortium name="WormBaseParasite"/>
        </authorList>
    </citation>
    <scope>IDENTIFICATION</scope>
</reference>
<sequence>MLQIFWIYFCFGFIISVLSSPSILPIIAYQKFTGESLPSCSISSYSNETVNERFYRLDRSRQYRLSFNDFLFADQCAIKYRRINFNKIDINYDGIIDKKEWDIWSRKFDADKRKEKLEENRKLFEFFDKDSNSKLDVPELRKYIRFLQFLRFERCAILRHKRKFRKMDFNGDGYISLNEFQKFYNERDNFWKNVYDMRMNSVVHKYDKDGDMNLNKNELKNYLSEQNLDDQNVDYFLHGKRHLTPKQFADWEETLPNSLFPKMKRK</sequence>
<evidence type="ECO:0000313" key="2">
    <source>
        <dbReference type="WBParaSite" id="PS1159_v2.g12249.t1"/>
    </source>
</evidence>
<protein>
    <submittedName>
        <fullName evidence="2">EF-hand domain-containing protein</fullName>
    </submittedName>
</protein>
<dbReference type="WBParaSite" id="PS1159_v2.g12249.t1">
    <property type="protein sequence ID" value="PS1159_v2.g12249.t1"/>
    <property type="gene ID" value="PS1159_v2.g12249"/>
</dbReference>
<proteinExistence type="predicted"/>